<evidence type="ECO:0000256" key="1">
    <source>
        <dbReference type="SAM" id="MobiDB-lite"/>
    </source>
</evidence>
<dbReference type="Proteomes" id="UP000038010">
    <property type="component" value="Unassembled WGS sequence"/>
</dbReference>
<accession>A0A0N1P1W1</accession>
<dbReference type="InterPro" id="IPR029068">
    <property type="entry name" value="Glyas_Bleomycin-R_OHBP_Dase"/>
</dbReference>
<comment type="caution">
    <text evidence="3">The sequence shown here is derived from an EMBL/GenBank/DDBJ whole genome shotgun (WGS) entry which is preliminary data.</text>
</comment>
<gene>
    <name evidence="3" type="ORF">AB675_259</name>
</gene>
<dbReference type="Pfam" id="PF00903">
    <property type="entry name" value="Glyoxalase"/>
    <property type="match status" value="1"/>
</dbReference>
<reference evidence="3 4" key="1">
    <citation type="submission" date="2015-06" db="EMBL/GenBank/DDBJ databases">
        <title>Draft genome of the ant-associated black yeast Phialophora attae CBS 131958.</title>
        <authorList>
            <person name="Moreno L.F."/>
            <person name="Stielow B.J."/>
            <person name="de Hoog S."/>
            <person name="Vicente V.A."/>
            <person name="Weiss V.A."/>
            <person name="de Vries M."/>
            <person name="Cruz L.M."/>
            <person name="Souza E.M."/>
        </authorList>
    </citation>
    <scope>NUCLEOTIDE SEQUENCE [LARGE SCALE GENOMIC DNA]</scope>
    <source>
        <strain evidence="3 4">CBS 131958</strain>
    </source>
</reference>
<dbReference type="InterPro" id="IPR004360">
    <property type="entry name" value="Glyas_Fos-R_dOase_dom"/>
</dbReference>
<feature type="region of interest" description="Disordered" evidence="1">
    <location>
        <begin position="1"/>
        <end position="24"/>
    </location>
</feature>
<sequence>MPSPPADEHSTTNPLPPPPSIKGIDHLKLPVHSLTKTRDFYTTILPFTLIPAYDHRTPPAAFSPDPHPQTHEPPSRAPLRPRPSQRPTRLGPHHLGKHSRVLMGLKSWVMACEDPDGRIVRLYVQDEEHKWTSKPDRDERWLGTVVADPGE</sequence>
<proteinExistence type="predicted"/>
<feature type="domain" description="Glyoxalase/fosfomycin resistance/dioxygenase" evidence="2">
    <location>
        <begin position="23"/>
        <end position="95"/>
    </location>
</feature>
<dbReference type="SUPFAM" id="SSF54593">
    <property type="entry name" value="Glyoxalase/Bleomycin resistance protein/Dihydroxybiphenyl dioxygenase"/>
    <property type="match status" value="1"/>
</dbReference>
<keyword evidence="4" id="KW-1185">Reference proteome</keyword>
<organism evidence="3 4">
    <name type="scientific">Cyphellophora attinorum</name>
    <dbReference type="NCBI Taxonomy" id="1664694"/>
    <lineage>
        <taxon>Eukaryota</taxon>
        <taxon>Fungi</taxon>
        <taxon>Dikarya</taxon>
        <taxon>Ascomycota</taxon>
        <taxon>Pezizomycotina</taxon>
        <taxon>Eurotiomycetes</taxon>
        <taxon>Chaetothyriomycetidae</taxon>
        <taxon>Chaetothyriales</taxon>
        <taxon>Cyphellophoraceae</taxon>
        <taxon>Cyphellophora</taxon>
    </lineage>
</organism>
<dbReference type="OrthoDB" id="3342959at2759"/>
<name>A0A0N1P1W1_9EURO</name>
<evidence type="ECO:0000259" key="2">
    <source>
        <dbReference type="Pfam" id="PF00903"/>
    </source>
</evidence>
<protein>
    <recommendedName>
        <fullName evidence="2">Glyoxalase/fosfomycin resistance/dioxygenase domain-containing protein</fullName>
    </recommendedName>
</protein>
<dbReference type="EMBL" id="LFJN01000001">
    <property type="protein sequence ID" value="KPI45854.1"/>
    <property type="molecule type" value="Genomic_DNA"/>
</dbReference>
<dbReference type="RefSeq" id="XP_018005817.1">
    <property type="nucleotide sequence ID" value="XM_018142584.1"/>
</dbReference>
<evidence type="ECO:0000313" key="4">
    <source>
        <dbReference type="Proteomes" id="UP000038010"/>
    </source>
</evidence>
<dbReference type="VEuPathDB" id="FungiDB:AB675_259"/>
<dbReference type="Gene3D" id="3.10.180.10">
    <property type="entry name" value="2,3-Dihydroxybiphenyl 1,2-Dioxygenase, domain 1"/>
    <property type="match status" value="1"/>
</dbReference>
<feature type="compositionally biased region" description="Basic and acidic residues" evidence="1">
    <location>
        <begin position="1"/>
        <end position="10"/>
    </location>
</feature>
<feature type="region of interest" description="Disordered" evidence="1">
    <location>
        <begin position="55"/>
        <end position="97"/>
    </location>
</feature>
<evidence type="ECO:0000313" key="3">
    <source>
        <dbReference type="EMBL" id="KPI45854.1"/>
    </source>
</evidence>
<dbReference type="GeneID" id="28734453"/>
<dbReference type="AlphaFoldDB" id="A0A0N1P1W1"/>